<organism evidence="2 3">
    <name type="scientific">Panagrellus redivivus</name>
    <name type="common">Microworm</name>
    <dbReference type="NCBI Taxonomy" id="6233"/>
    <lineage>
        <taxon>Eukaryota</taxon>
        <taxon>Metazoa</taxon>
        <taxon>Ecdysozoa</taxon>
        <taxon>Nematoda</taxon>
        <taxon>Chromadorea</taxon>
        <taxon>Rhabditida</taxon>
        <taxon>Tylenchina</taxon>
        <taxon>Panagrolaimomorpha</taxon>
        <taxon>Panagrolaimoidea</taxon>
        <taxon>Panagrolaimidae</taxon>
        <taxon>Panagrellus</taxon>
    </lineage>
</organism>
<evidence type="ECO:0000256" key="1">
    <source>
        <dbReference type="SAM" id="Phobius"/>
    </source>
</evidence>
<keyword evidence="1" id="KW-0812">Transmembrane</keyword>
<feature type="transmembrane region" description="Helical" evidence="1">
    <location>
        <begin position="61"/>
        <end position="83"/>
    </location>
</feature>
<name>A0A7E4USU8_PANRE</name>
<evidence type="ECO:0000313" key="2">
    <source>
        <dbReference type="Proteomes" id="UP000492821"/>
    </source>
</evidence>
<dbReference type="Proteomes" id="UP000492821">
    <property type="component" value="Unassembled WGS sequence"/>
</dbReference>
<keyword evidence="1" id="KW-0472">Membrane</keyword>
<dbReference type="WBParaSite" id="Pan_g12431.t1">
    <property type="protein sequence ID" value="Pan_g12431.t1"/>
    <property type="gene ID" value="Pan_g12431"/>
</dbReference>
<keyword evidence="1" id="KW-1133">Transmembrane helix</keyword>
<dbReference type="AlphaFoldDB" id="A0A7E4USU8"/>
<sequence length="175" mass="19814">MAQYVPWYLKRSCPIFCWPCIPVYTGIWPGRKFVLIIGAVLFAIGLMMLLGLLLTCIAVECSVVAGALLPFALIFIIAGILLFHCGWAAHLLDSNGGVPYDETTITTKTKVTRFEDESIRPEEADPIFEELHAQDQPEIRTGYWQFNQQPSWQAVANPYPIQHTLKPFVEREPYV</sequence>
<keyword evidence="2" id="KW-1185">Reference proteome</keyword>
<accession>A0A7E4USU8</accession>
<evidence type="ECO:0000313" key="3">
    <source>
        <dbReference type="WBParaSite" id="Pan_g12431.t1"/>
    </source>
</evidence>
<reference evidence="2" key="1">
    <citation type="journal article" date="2013" name="Genetics">
        <title>The draft genome and transcriptome of Panagrellus redivivus are shaped by the harsh demands of a free-living lifestyle.</title>
        <authorList>
            <person name="Srinivasan J."/>
            <person name="Dillman A.R."/>
            <person name="Macchietto M.G."/>
            <person name="Heikkinen L."/>
            <person name="Lakso M."/>
            <person name="Fracchia K.M."/>
            <person name="Antoshechkin I."/>
            <person name="Mortazavi A."/>
            <person name="Wong G."/>
            <person name="Sternberg P.W."/>
        </authorList>
    </citation>
    <scope>NUCLEOTIDE SEQUENCE [LARGE SCALE GENOMIC DNA]</scope>
    <source>
        <strain evidence="2">MT8872</strain>
    </source>
</reference>
<feature type="transmembrane region" description="Helical" evidence="1">
    <location>
        <begin position="33"/>
        <end position="54"/>
    </location>
</feature>
<reference evidence="3" key="2">
    <citation type="submission" date="2020-10" db="UniProtKB">
        <authorList>
            <consortium name="WormBaseParasite"/>
        </authorList>
    </citation>
    <scope>IDENTIFICATION</scope>
</reference>
<proteinExistence type="predicted"/>
<protein>
    <submittedName>
        <fullName evidence="3">Uncharacterized protein</fullName>
    </submittedName>
</protein>